<accession>A0A6J8DZZ8</accession>
<proteinExistence type="predicted"/>
<dbReference type="InterPro" id="IPR036869">
    <property type="entry name" value="J_dom_sf"/>
</dbReference>
<evidence type="ECO:0008006" key="4">
    <source>
        <dbReference type="Google" id="ProtNLM"/>
    </source>
</evidence>
<sequence length="489" mass="57372">MKTVRGFSGYARVEYYYFNGFDINFVPASIPSQFIVLIMSSSLSIRFREEGNKIYLTATQRFSPALQRERLQTALNLYYKAYNTSQNPDEKSSSAKNLGMVSWRLANVSDALNERSSVIVHFYKEAFQYISEAWMKSRDVKTNDWRDNLCTSAICFWEDMKQGRVSAIEFDKRVKVLYDILQKIEIPTVKAECYVHIATCHFHAGVTAIQEKNFKVALYQMRECYYPVTEAASCGRTIPLPHIEQEAEVLENDVLMHQCLAESMQANQIGEELFRKLLMDEEKLNIDMVYEVIDWHKQAVLQTREITEVEMEAIALSRIGKVYDKVLKLKYKAKEYLLRAMQLANSMHPRIFHGEEWFEECKAILARYQEEAVKQESEEWQKIREKYLEELESEMKDLKQNDAKHTRPQSDEFLKYVYEKFPPVNPENKLEGLPDSGTIAPTDLKKILQKAVIHYHPDRVDVEKHGMKRKVLSEEITKYLTFRYEFFKA</sequence>
<evidence type="ECO:0000256" key="1">
    <source>
        <dbReference type="SAM" id="Coils"/>
    </source>
</evidence>
<evidence type="ECO:0000313" key="3">
    <source>
        <dbReference type="Proteomes" id="UP000507470"/>
    </source>
</evidence>
<evidence type="ECO:0000313" key="2">
    <source>
        <dbReference type="EMBL" id="CAC5413426.1"/>
    </source>
</evidence>
<keyword evidence="1" id="KW-0175">Coiled coil</keyword>
<name>A0A6J8DZZ8_MYTCO</name>
<reference evidence="2 3" key="1">
    <citation type="submission" date="2020-06" db="EMBL/GenBank/DDBJ databases">
        <authorList>
            <person name="Li R."/>
            <person name="Bekaert M."/>
        </authorList>
    </citation>
    <scope>NUCLEOTIDE SEQUENCE [LARGE SCALE GENOMIC DNA]</scope>
    <source>
        <strain evidence="3">wild</strain>
    </source>
</reference>
<dbReference type="Gene3D" id="1.10.287.110">
    <property type="entry name" value="DnaJ domain"/>
    <property type="match status" value="1"/>
</dbReference>
<organism evidence="2 3">
    <name type="scientific">Mytilus coruscus</name>
    <name type="common">Sea mussel</name>
    <dbReference type="NCBI Taxonomy" id="42192"/>
    <lineage>
        <taxon>Eukaryota</taxon>
        <taxon>Metazoa</taxon>
        <taxon>Spiralia</taxon>
        <taxon>Lophotrochozoa</taxon>
        <taxon>Mollusca</taxon>
        <taxon>Bivalvia</taxon>
        <taxon>Autobranchia</taxon>
        <taxon>Pteriomorphia</taxon>
        <taxon>Mytilida</taxon>
        <taxon>Mytiloidea</taxon>
        <taxon>Mytilidae</taxon>
        <taxon>Mytilinae</taxon>
        <taxon>Mytilus</taxon>
    </lineage>
</organism>
<dbReference type="AlphaFoldDB" id="A0A6J8DZZ8"/>
<protein>
    <recommendedName>
        <fullName evidence="4">J domain-containing protein</fullName>
    </recommendedName>
</protein>
<dbReference type="EMBL" id="CACVKT020008135">
    <property type="protein sequence ID" value="CAC5413426.1"/>
    <property type="molecule type" value="Genomic_DNA"/>
</dbReference>
<gene>
    <name evidence="2" type="ORF">MCOR_46316</name>
</gene>
<keyword evidence="3" id="KW-1185">Reference proteome</keyword>
<dbReference type="Proteomes" id="UP000507470">
    <property type="component" value="Unassembled WGS sequence"/>
</dbReference>
<dbReference type="OrthoDB" id="3135773at2759"/>
<feature type="coiled-coil region" evidence="1">
    <location>
        <begin position="358"/>
        <end position="401"/>
    </location>
</feature>